<protein>
    <recommendedName>
        <fullName evidence="4">Tetratricopeptide repeat protein</fullName>
    </recommendedName>
</protein>
<accession>A0AA37WY65</accession>
<evidence type="ECO:0000256" key="1">
    <source>
        <dbReference type="PROSITE-ProRule" id="PRU00339"/>
    </source>
</evidence>
<reference evidence="2 3" key="1">
    <citation type="journal article" date="2014" name="Int. J. Syst. Evol. Microbiol.">
        <title>Complete genome sequence of Corynebacterium casei LMG S-19264T (=DSM 44701T), isolated from a smear-ripened cheese.</title>
        <authorList>
            <consortium name="US DOE Joint Genome Institute (JGI-PGF)"/>
            <person name="Walter F."/>
            <person name="Albersmeier A."/>
            <person name="Kalinowski J."/>
            <person name="Ruckert C."/>
        </authorList>
    </citation>
    <scope>NUCLEOTIDE SEQUENCE [LARGE SCALE GENOMIC DNA]</scope>
    <source>
        <strain evidence="2 3">NBRC 112785</strain>
    </source>
</reference>
<dbReference type="RefSeq" id="WP_095497099.1">
    <property type="nucleotide sequence ID" value="NZ_BSPO01000002.1"/>
</dbReference>
<dbReference type="AlphaFoldDB" id="A0AA37WY65"/>
<dbReference type="PROSITE" id="PS50005">
    <property type="entry name" value="TPR"/>
    <property type="match status" value="1"/>
</dbReference>
<keyword evidence="1" id="KW-0802">TPR repeat</keyword>
<name>A0AA37WY65_9GAMM</name>
<proteinExistence type="predicted"/>
<dbReference type="Gene3D" id="1.25.40.10">
    <property type="entry name" value="Tetratricopeptide repeat domain"/>
    <property type="match status" value="1"/>
</dbReference>
<evidence type="ECO:0000313" key="3">
    <source>
        <dbReference type="Proteomes" id="UP001157439"/>
    </source>
</evidence>
<dbReference type="Proteomes" id="UP001157439">
    <property type="component" value="Unassembled WGS sequence"/>
</dbReference>
<dbReference type="SUPFAM" id="SSF48452">
    <property type="entry name" value="TPR-like"/>
    <property type="match status" value="1"/>
</dbReference>
<dbReference type="InterPro" id="IPR011990">
    <property type="entry name" value="TPR-like_helical_dom_sf"/>
</dbReference>
<evidence type="ECO:0000313" key="2">
    <source>
        <dbReference type="EMBL" id="GLS83345.1"/>
    </source>
</evidence>
<keyword evidence="3" id="KW-1185">Reference proteome</keyword>
<dbReference type="EMBL" id="BSPO01000002">
    <property type="protein sequence ID" value="GLS83345.1"/>
    <property type="molecule type" value="Genomic_DNA"/>
</dbReference>
<dbReference type="InterPro" id="IPR019734">
    <property type="entry name" value="TPR_rpt"/>
</dbReference>
<comment type="caution">
    <text evidence="2">The sequence shown here is derived from an EMBL/GenBank/DDBJ whole genome shotgun (WGS) entry which is preliminary data.</text>
</comment>
<sequence>MSQLLRNISYLVFALLLTGCATNSLFMPYPAQLQGYQQQLSQGQSKPPTDLSAKINGEDGILYAQEAGRIAQLNGDFEQSKGYYAAAIRAYNSADFDATISASNLTANASSVLLNDNALPYRGPGFERILVHQYQAFNYLMLGDMEGALVEVRRANELQQMEQARYRKNNAELQAMENGAVTAEMNRLSKSSKATSSFLNAYSYYTTGLLHELSGEPNDAYIDYRKAAQIYPNRYVEQELVRLARSLGMQQYEEFKQKWGEAKTMQAGQGRMVVIYETGFVPAKKEFSVPFRIDGMWQTASMPTYANRNKHAASANIALGSNTRLQAQPISDIDDLAVNALVEEMPAILVRQAARVYAKAETNQWAQRKNDSWGGVAMEIFNIISERADLRSWLTLPSQAQIAQGYVEAGSYPLQINAKLAETIEIKSGQTTLVWAIQTGSHLRVFSKTL</sequence>
<gene>
    <name evidence="2" type="ORF">GCM10007894_13220</name>
</gene>
<organism evidence="2 3">
    <name type="scientific">Paraferrimonas haliotis</name>
    <dbReference type="NCBI Taxonomy" id="2013866"/>
    <lineage>
        <taxon>Bacteria</taxon>
        <taxon>Pseudomonadati</taxon>
        <taxon>Pseudomonadota</taxon>
        <taxon>Gammaproteobacteria</taxon>
        <taxon>Alteromonadales</taxon>
        <taxon>Ferrimonadaceae</taxon>
        <taxon>Paraferrimonas</taxon>
    </lineage>
</organism>
<feature type="repeat" description="TPR" evidence="1">
    <location>
        <begin position="201"/>
        <end position="234"/>
    </location>
</feature>
<evidence type="ECO:0008006" key="4">
    <source>
        <dbReference type="Google" id="ProtNLM"/>
    </source>
</evidence>
<dbReference type="PROSITE" id="PS51257">
    <property type="entry name" value="PROKAR_LIPOPROTEIN"/>
    <property type="match status" value="1"/>
</dbReference>